<dbReference type="PANTHER" id="PTHR39624">
    <property type="entry name" value="PROTEIN INVOLVED IN RIMO-MEDIATED BETA-METHYLTHIOLATION OF RIBOSOMAL PROTEIN S12 YCAO"/>
    <property type="match status" value="1"/>
</dbReference>
<dbReference type="InterPro" id="IPR015946">
    <property type="entry name" value="KH_dom-like_a/b"/>
</dbReference>
<dbReference type="InterPro" id="IPR003718">
    <property type="entry name" value="OsmC/Ohr_fam"/>
</dbReference>
<dbReference type="RefSeq" id="WP_072317494.1">
    <property type="nucleotide sequence ID" value="NZ_FPJE01000011.1"/>
</dbReference>
<dbReference type="EMBL" id="FPJE01000011">
    <property type="protein sequence ID" value="SFW55083.1"/>
    <property type="molecule type" value="Genomic_DNA"/>
</dbReference>
<evidence type="ECO:0000313" key="2">
    <source>
        <dbReference type="Proteomes" id="UP000182248"/>
    </source>
</evidence>
<sequence length="130" mass="14526">MKTTTVSIGKQQYKTEIQAGNHIIMADEPVEVGGQDLGFTPTELLESSLAACTAMTIRMYADRKGWGLEKVEIKVGFKRKMTTGEVTFKKEIRLFGNLNREEQEKLLEIGSKCPIEKMITGNITVESNLI</sequence>
<dbReference type="PANTHER" id="PTHR39624:SF2">
    <property type="entry name" value="OSMC-LIKE PROTEIN"/>
    <property type="match status" value="1"/>
</dbReference>
<gene>
    <name evidence="1" type="ORF">SAMN02927921_02286</name>
</gene>
<dbReference type="STRING" id="1150368.SAMN02927921_02286"/>
<evidence type="ECO:0000313" key="1">
    <source>
        <dbReference type="EMBL" id="SFW55083.1"/>
    </source>
</evidence>
<accession>A0A1K1Q5X0</accession>
<dbReference type="InterPro" id="IPR036102">
    <property type="entry name" value="OsmC/Ohrsf"/>
</dbReference>
<dbReference type="Proteomes" id="UP000182248">
    <property type="component" value="Unassembled WGS sequence"/>
</dbReference>
<proteinExistence type="predicted"/>
<reference evidence="1 2" key="1">
    <citation type="submission" date="2016-11" db="EMBL/GenBank/DDBJ databases">
        <authorList>
            <person name="Jaros S."/>
            <person name="Januszkiewicz K."/>
            <person name="Wedrychowicz H."/>
        </authorList>
    </citation>
    <scope>NUCLEOTIDE SEQUENCE [LARGE SCALE GENOMIC DNA]</scope>
    <source>
        <strain evidence="1 2">CGMCC 1.12145</strain>
    </source>
</reference>
<dbReference type="Gene3D" id="3.30.300.20">
    <property type="match status" value="1"/>
</dbReference>
<name>A0A1K1Q5X0_9FLAO</name>
<organism evidence="1 2">
    <name type="scientific">Sinomicrobium oceani</name>
    <dbReference type="NCBI Taxonomy" id="1150368"/>
    <lineage>
        <taxon>Bacteria</taxon>
        <taxon>Pseudomonadati</taxon>
        <taxon>Bacteroidota</taxon>
        <taxon>Flavobacteriia</taxon>
        <taxon>Flavobacteriales</taxon>
        <taxon>Flavobacteriaceae</taxon>
        <taxon>Sinomicrobium</taxon>
    </lineage>
</organism>
<keyword evidence="2" id="KW-1185">Reference proteome</keyword>
<protein>
    <submittedName>
        <fullName evidence="1">Putative redox protein</fullName>
    </submittedName>
</protein>
<dbReference type="OrthoDB" id="9791538at2"/>
<dbReference type="Pfam" id="PF02566">
    <property type="entry name" value="OsmC"/>
    <property type="match status" value="1"/>
</dbReference>
<dbReference type="AlphaFoldDB" id="A0A1K1Q5X0"/>
<dbReference type="SUPFAM" id="SSF82784">
    <property type="entry name" value="OsmC-like"/>
    <property type="match status" value="1"/>
</dbReference>